<keyword evidence="3" id="KW-1185">Reference proteome</keyword>
<evidence type="ECO:0000313" key="3">
    <source>
        <dbReference type="Proteomes" id="UP000199470"/>
    </source>
</evidence>
<reference evidence="2 3" key="1">
    <citation type="submission" date="2016-10" db="EMBL/GenBank/DDBJ databases">
        <authorList>
            <person name="de Groot N.N."/>
        </authorList>
    </citation>
    <scope>NUCLEOTIDE SEQUENCE [LARGE SCALE GENOMIC DNA]</scope>
    <source>
        <strain evidence="2 3">ATCC 43154</strain>
    </source>
</reference>
<proteinExistence type="predicted"/>
<dbReference type="Proteomes" id="UP000199470">
    <property type="component" value="Unassembled WGS sequence"/>
</dbReference>
<feature type="domain" description="Endonuclease GajA/Old nuclease/RecF-like AAA" evidence="1">
    <location>
        <begin position="54"/>
        <end position="238"/>
    </location>
</feature>
<organism evidence="2 3">
    <name type="scientific">Rugamonas rubra</name>
    <dbReference type="NCBI Taxonomy" id="758825"/>
    <lineage>
        <taxon>Bacteria</taxon>
        <taxon>Pseudomonadati</taxon>
        <taxon>Pseudomonadota</taxon>
        <taxon>Betaproteobacteria</taxon>
        <taxon>Burkholderiales</taxon>
        <taxon>Oxalobacteraceae</taxon>
        <taxon>Telluria group</taxon>
        <taxon>Rugamonas</taxon>
    </lineage>
</organism>
<evidence type="ECO:0000259" key="1">
    <source>
        <dbReference type="Pfam" id="PF13175"/>
    </source>
</evidence>
<dbReference type="AlphaFoldDB" id="A0A1I4V805"/>
<dbReference type="InterPro" id="IPR041685">
    <property type="entry name" value="AAA_GajA/Old/RecF-like"/>
</dbReference>
<gene>
    <name evidence="2" type="ORF">SAMN02982985_05935</name>
</gene>
<protein>
    <submittedName>
        <fullName evidence="2">AAA domain-containing protein, putative AbiEii toxin, Type IV TA system</fullName>
    </submittedName>
</protein>
<dbReference type="SUPFAM" id="SSF52540">
    <property type="entry name" value="P-loop containing nucleoside triphosphate hydrolases"/>
    <property type="match status" value="1"/>
</dbReference>
<evidence type="ECO:0000313" key="2">
    <source>
        <dbReference type="EMBL" id="SFM97291.1"/>
    </source>
</evidence>
<sequence>MPYPLQKAIRQLTEISAAADLRRRELGIVDYIESGPHQAEENARTKLSKAISAFLKTRLGTDHLIKIQAAAYTISTHNKPREFIQSLLEEIGLSFAKKSRKMDTARTAYQLACTELTRIGKVLRDPKLRSTTYKLREERVLELNSLNYRKYSNISVPGLSSGAYALLSQFTKIEEAIKRKKSSNAAHRHLLLLIDEGDIFLHISWQQKYVDYLNRFVEKIKNTFFEDVQIVLTTHSPVLMSDFPRDCIVAINENMFSLDNALSETPINLWQHHGNLVSFG</sequence>
<dbReference type="InterPro" id="IPR027417">
    <property type="entry name" value="P-loop_NTPase"/>
</dbReference>
<accession>A0A1I4V805</accession>
<name>A0A1I4V805_9BURK</name>
<dbReference type="RefSeq" id="WP_139236841.1">
    <property type="nucleotide sequence ID" value="NZ_FOTW01000082.1"/>
</dbReference>
<dbReference type="OrthoDB" id="5468457at2"/>
<dbReference type="EMBL" id="FOTW01000082">
    <property type="protein sequence ID" value="SFM97291.1"/>
    <property type="molecule type" value="Genomic_DNA"/>
</dbReference>
<dbReference type="Pfam" id="PF13175">
    <property type="entry name" value="AAA_15"/>
    <property type="match status" value="1"/>
</dbReference>
<dbReference type="Gene3D" id="3.40.50.300">
    <property type="entry name" value="P-loop containing nucleotide triphosphate hydrolases"/>
    <property type="match status" value="1"/>
</dbReference>